<gene>
    <name evidence="2" type="ORF">HAND00432_LOCUS10725</name>
</gene>
<evidence type="ECO:0000256" key="1">
    <source>
        <dbReference type="SAM" id="MobiDB-lite"/>
    </source>
</evidence>
<feature type="region of interest" description="Disordered" evidence="1">
    <location>
        <begin position="37"/>
        <end position="81"/>
    </location>
</feature>
<accession>A0A6U2EYR5</accession>
<dbReference type="EMBL" id="HBFX01017740">
    <property type="protein sequence ID" value="CAD8956187.1"/>
    <property type="molecule type" value="Transcribed_RNA"/>
</dbReference>
<feature type="compositionally biased region" description="Basic and acidic residues" evidence="1">
    <location>
        <begin position="1"/>
        <end position="14"/>
    </location>
</feature>
<feature type="region of interest" description="Disordered" evidence="1">
    <location>
        <begin position="1"/>
        <end position="20"/>
    </location>
</feature>
<proteinExistence type="predicted"/>
<feature type="region of interest" description="Disordered" evidence="1">
    <location>
        <begin position="556"/>
        <end position="576"/>
    </location>
</feature>
<protein>
    <submittedName>
        <fullName evidence="2">Uncharacterized protein</fullName>
    </submittedName>
</protein>
<name>A0A6U2EYR5_HEMAN</name>
<evidence type="ECO:0000313" key="2">
    <source>
        <dbReference type="EMBL" id="CAD8956187.1"/>
    </source>
</evidence>
<feature type="compositionally biased region" description="Low complexity" evidence="1">
    <location>
        <begin position="70"/>
        <end position="80"/>
    </location>
</feature>
<feature type="compositionally biased region" description="Polar residues" evidence="1">
    <location>
        <begin position="616"/>
        <end position="641"/>
    </location>
</feature>
<dbReference type="AlphaFoldDB" id="A0A6U2EYR5"/>
<feature type="region of interest" description="Disordered" evidence="1">
    <location>
        <begin position="616"/>
        <end position="647"/>
    </location>
</feature>
<reference evidence="2" key="1">
    <citation type="submission" date="2021-01" db="EMBL/GenBank/DDBJ databases">
        <authorList>
            <person name="Corre E."/>
            <person name="Pelletier E."/>
            <person name="Niang G."/>
            <person name="Scheremetjew M."/>
            <person name="Finn R."/>
            <person name="Kale V."/>
            <person name="Holt S."/>
            <person name="Cochrane G."/>
            <person name="Meng A."/>
            <person name="Brown T."/>
            <person name="Cohen L."/>
        </authorList>
    </citation>
    <scope>NUCLEOTIDE SEQUENCE</scope>
    <source>
        <strain evidence="2">CCMP644</strain>
    </source>
</reference>
<sequence length="647" mass="71026">MVDDTELRRKQDAMKKRKRRNLTADLLQKFKELLPTTSRRRTLNDTLVDAAKEVRRQKAASKGGSRGQGPASSSSPNAASETSIDGIMKQAMLSSIESGVGLVTSKLEILDASPALTAMLLAHPPVDDVQQTNSSVQASLRTMNLANFILPRDAEYMQRSMEWLRVARFDSEDHRRFTLGISPVVAGVRKDPFPLDIYPVPLPSAPDGTAFVIIGMRVTDENPIDVMKRVRTRIGHVFQPAAANGTTPAYCPLEMSHEVDERGVCKVDKMHQHVDPVFMLLAAAQQMVQEKSVEEFDQLIQEHPSAIGVAWNVMKWAIRMNEWNGTESIEELGHSICTLLGQDMQLLIQEYGKGGQMQCRLRGVCLMQTRIVPGDRVGEGKMNMCGVVSPEGADIGVTGRVLANGTLWFHSRDPVSIPMCPKAFKGGKVTMYVNQFLKPDFLAKTLSVRKFVVTDNQISNSFRSLARAERENPHCGDFALYCHLLGVLHKWNQSKTLSKCLLKCSRFNVVPKCPTAADSAFSGAAKPDGDDATCTQNDDTDQDFATMMLEASRTGWATPDAGSSLRSSPVPSLQDFMGAPAHERLQREGSVGSVGSMGSRLSVSDLLSPSRWQVPWSNPGSRASTPGFLSNLTGSNSNSRAWTPGFW</sequence>
<organism evidence="2">
    <name type="scientific">Hemiselmis andersenii</name>
    <name type="common">Cryptophyte alga</name>
    <dbReference type="NCBI Taxonomy" id="464988"/>
    <lineage>
        <taxon>Eukaryota</taxon>
        <taxon>Cryptophyceae</taxon>
        <taxon>Cryptomonadales</taxon>
        <taxon>Hemiselmidaceae</taxon>
        <taxon>Hemiselmis</taxon>
    </lineage>
</organism>